<comment type="caution">
    <text evidence="1">The sequence shown here is derived from an EMBL/GenBank/DDBJ whole genome shotgun (WGS) entry which is preliminary data.</text>
</comment>
<sequence>MSEKNQWIILEDDSGERKRYNLASMTKLGLSVREGAWATGVSLEEVYLMPRSKRVILETYSIWEDQRTHGCVGIRYHIAGIDTIAQLADRTGNDQLMELVPEGQVN</sequence>
<gene>
    <name evidence="1" type="ORF">LCGC14_1929370</name>
</gene>
<accession>A0A0F9FNH4</accession>
<dbReference type="AlphaFoldDB" id="A0A0F9FNH4"/>
<name>A0A0F9FNH4_9ZZZZ</name>
<protein>
    <submittedName>
        <fullName evidence="1">Uncharacterized protein</fullName>
    </submittedName>
</protein>
<dbReference type="EMBL" id="LAZR01020695">
    <property type="protein sequence ID" value="KKL87969.1"/>
    <property type="molecule type" value="Genomic_DNA"/>
</dbReference>
<evidence type="ECO:0000313" key="1">
    <source>
        <dbReference type="EMBL" id="KKL87969.1"/>
    </source>
</evidence>
<organism evidence="1">
    <name type="scientific">marine sediment metagenome</name>
    <dbReference type="NCBI Taxonomy" id="412755"/>
    <lineage>
        <taxon>unclassified sequences</taxon>
        <taxon>metagenomes</taxon>
        <taxon>ecological metagenomes</taxon>
    </lineage>
</organism>
<reference evidence="1" key="1">
    <citation type="journal article" date="2015" name="Nature">
        <title>Complex archaea that bridge the gap between prokaryotes and eukaryotes.</title>
        <authorList>
            <person name="Spang A."/>
            <person name="Saw J.H."/>
            <person name="Jorgensen S.L."/>
            <person name="Zaremba-Niedzwiedzka K."/>
            <person name="Martijn J."/>
            <person name="Lind A.E."/>
            <person name="van Eijk R."/>
            <person name="Schleper C."/>
            <person name="Guy L."/>
            <person name="Ettema T.J."/>
        </authorList>
    </citation>
    <scope>NUCLEOTIDE SEQUENCE</scope>
</reference>
<proteinExistence type="predicted"/>